<reference evidence="3" key="1">
    <citation type="submission" date="2023-06" db="EMBL/GenBank/DDBJ databases">
        <title>Conoideocrella luteorostrata (Hypocreales: Clavicipitaceae), a potential biocontrol fungus for elongate hemlock scale in United States Christmas tree production areas.</title>
        <authorList>
            <person name="Barrett H."/>
            <person name="Lovett B."/>
            <person name="Macias A.M."/>
            <person name="Stajich J.E."/>
            <person name="Kasson M.T."/>
        </authorList>
    </citation>
    <scope>NUCLEOTIDE SEQUENCE</scope>
    <source>
        <strain evidence="3">ARSEF 14590</strain>
    </source>
</reference>
<evidence type="ECO:0000313" key="4">
    <source>
        <dbReference type="Proteomes" id="UP001251528"/>
    </source>
</evidence>
<proteinExistence type="predicted"/>
<evidence type="ECO:0000256" key="1">
    <source>
        <dbReference type="ARBA" id="ARBA00022603"/>
    </source>
</evidence>
<protein>
    <recommendedName>
        <fullName evidence="5">Methyltransferase domain-containing protein</fullName>
    </recommendedName>
</protein>
<dbReference type="GO" id="GO:0008168">
    <property type="term" value="F:methyltransferase activity"/>
    <property type="evidence" value="ECO:0007669"/>
    <property type="project" value="UniProtKB-KW"/>
</dbReference>
<dbReference type="AlphaFoldDB" id="A0AAJ0FSI6"/>
<evidence type="ECO:0000256" key="2">
    <source>
        <dbReference type="ARBA" id="ARBA00022679"/>
    </source>
</evidence>
<dbReference type="PANTHER" id="PTHR44942:SF4">
    <property type="entry name" value="METHYLTRANSFERASE TYPE 11 DOMAIN-CONTAINING PROTEIN"/>
    <property type="match status" value="1"/>
</dbReference>
<dbReference type="InterPro" id="IPR051052">
    <property type="entry name" value="Diverse_substrate_MTase"/>
</dbReference>
<dbReference type="Proteomes" id="UP001251528">
    <property type="component" value="Unassembled WGS sequence"/>
</dbReference>
<gene>
    <name evidence="3" type="ORF">QQS21_012355</name>
</gene>
<evidence type="ECO:0000313" key="3">
    <source>
        <dbReference type="EMBL" id="KAK2589964.1"/>
    </source>
</evidence>
<evidence type="ECO:0008006" key="5">
    <source>
        <dbReference type="Google" id="ProtNLM"/>
    </source>
</evidence>
<dbReference type="EMBL" id="JASWJB010000515">
    <property type="protein sequence ID" value="KAK2589964.1"/>
    <property type="molecule type" value="Genomic_DNA"/>
</dbReference>
<accession>A0AAJ0FSI6</accession>
<keyword evidence="2" id="KW-0808">Transferase</keyword>
<dbReference type="SUPFAM" id="SSF53335">
    <property type="entry name" value="S-adenosyl-L-methionine-dependent methyltransferases"/>
    <property type="match status" value="1"/>
</dbReference>
<comment type="caution">
    <text evidence="3">The sequence shown here is derived from an EMBL/GenBank/DDBJ whole genome shotgun (WGS) entry which is preliminary data.</text>
</comment>
<keyword evidence="1" id="KW-0489">Methyltransferase</keyword>
<sequence length="243" mass="27656">MSGQQRVAHAATTGFDNASAYDIHRPSYPPEVVQSLLSRLDVAHKPNAKIVDLAAGTGKFTELLATRKEEYAIVAIEPVAKMRDGLVDKKLERVEVRDGLATRMDVGDGWADAVIAAQPRNWAASTQWEDQMKQLVLALPPDDVDRFRDDKWGKVFERQSRAADPYFTTPIGQDKVPFTVWRTKELLWDRINTLSQIAVLEGNDKETFRARFDEILEHGDQVWNKDREVEFHGFTTFGWTTRL</sequence>
<keyword evidence="4" id="KW-1185">Reference proteome</keyword>
<name>A0AAJ0FSI6_9HYPO</name>
<dbReference type="PANTHER" id="PTHR44942">
    <property type="entry name" value="METHYLTRANSF_11 DOMAIN-CONTAINING PROTEIN"/>
    <property type="match status" value="1"/>
</dbReference>
<dbReference type="GO" id="GO:0032259">
    <property type="term" value="P:methylation"/>
    <property type="evidence" value="ECO:0007669"/>
    <property type="project" value="UniProtKB-KW"/>
</dbReference>
<dbReference type="InterPro" id="IPR029063">
    <property type="entry name" value="SAM-dependent_MTases_sf"/>
</dbReference>
<dbReference type="Gene3D" id="3.40.50.150">
    <property type="entry name" value="Vaccinia Virus protein VP39"/>
    <property type="match status" value="1"/>
</dbReference>
<organism evidence="3 4">
    <name type="scientific">Conoideocrella luteorostrata</name>
    <dbReference type="NCBI Taxonomy" id="1105319"/>
    <lineage>
        <taxon>Eukaryota</taxon>
        <taxon>Fungi</taxon>
        <taxon>Dikarya</taxon>
        <taxon>Ascomycota</taxon>
        <taxon>Pezizomycotina</taxon>
        <taxon>Sordariomycetes</taxon>
        <taxon>Hypocreomycetidae</taxon>
        <taxon>Hypocreales</taxon>
        <taxon>Clavicipitaceae</taxon>
        <taxon>Conoideocrella</taxon>
    </lineage>
</organism>